<dbReference type="InterPro" id="IPR012334">
    <property type="entry name" value="Pectin_lyas_fold"/>
</dbReference>
<dbReference type="InterPro" id="IPR008638">
    <property type="entry name" value="FhaB/CdiA-like_TPS"/>
</dbReference>
<dbReference type="Proteomes" id="UP000608513">
    <property type="component" value="Unassembled WGS sequence"/>
</dbReference>
<reference evidence="3" key="1">
    <citation type="submission" date="2020-08" db="EMBL/GenBank/DDBJ databases">
        <title>Ramlibacter sp. USB13 16S ribosomal RNA gene genome sequencing and assembly.</title>
        <authorList>
            <person name="Kang M."/>
        </authorList>
    </citation>
    <scope>NUCLEOTIDE SEQUENCE</scope>
    <source>
        <strain evidence="3">USB13</strain>
    </source>
</reference>
<keyword evidence="1" id="KW-0732">Signal</keyword>
<accession>A0A923MP03</accession>
<evidence type="ECO:0000256" key="1">
    <source>
        <dbReference type="SAM" id="SignalP"/>
    </source>
</evidence>
<name>A0A923MP03_9BURK</name>
<dbReference type="RefSeq" id="WP_187075597.1">
    <property type="nucleotide sequence ID" value="NZ_JACORT010000002.1"/>
</dbReference>
<dbReference type="Gene3D" id="2.160.20.10">
    <property type="entry name" value="Single-stranded right-handed beta-helix, Pectin lyase-like"/>
    <property type="match status" value="1"/>
</dbReference>
<feature type="domain" description="Filamentous haemagglutinin FhaB/tRNA nuclease CdiA-like TPS" evidence="2">
    <location>
        <begin position="38"/>
        <end position="153"/>
    </location>
</feature>
<organism evidence="3 4">
    <name type="scientific">Ramlibacter cellulosilyticus</name>
    <dbReference type="NCBI Taxonomy" id="2764187"/>
    <lineage>
        <taxon>Bacteria</taxon>
        <taxon>Pseudomonadati</taxon>
        <taxon>Pseudomonadota</taxon>
        <taxon>Betaproteobacteria</taxon>
        <taxon>Burkholderiales</taxon>
        <taxon>Comamonadaceae</taxon>
        <taxon>Ramlibacter</taxon>
    </lineage>
</organism>
<dbReference type="Pfam" id="PF05860">
    <property type="entry name" value="TPS"/>
    <property type="match status" value="1"/>
</dbReference>
<dbReference type="PANTHER" id="PTHR12338">
    <property type="entry name" value="AUTOTRANSPORTER"/>
    <property type="match status" value="1"/>
</dbReference>
<feature type="chain" id="PRO_5037991746" evidence="1">
    <location>
        <begin position="41"/>
        <end position="1262"/>
    </location>
</feature>
<comment type="caution">
    <text evidence="3">The sequence shown here is derived from an EMBL/GenBank/DDBJ whole genome shotgun (WGS) entry which is preliminary data.</text>
</comment>
<dbReference type="EMBL" id="JACORT010000002">
    <property type="protein sequence ID" value="MBC5782855.1"/>
    <property type="molecule type" value="Genomic_DNA"/>
</dbReference>
<sequence>MSRVPSRPARRVASTPAVAGFRQSALAVAAAFALHAGAHAQSVPAGAVHGTAAYQRDGANLLVTTTNGAGHRSVLNWQSFHVPAGSRTWFQQPDAASTSINRVTGGVRSDIFGSLGSNGKLVLVNPSGIAIGANAMVDTAGFTASAMGLSEADAIAGRLLFQGGAGELRVGEGAQVLARGGDVVLVGSRVQVERNAVVQASGATILAAGEKVEVTGRGLEGIRLEVNAGNEAVNLGTLRGDAVAIFAGTLKHSGLVQAQAATAEGGKVVLKATADALVDGTVRASGKRGGSIDVLGERVGLLAGSTVDASGLFGGGSIRIGGDYQGRNAAVPNAKAVFVDASAKIRADASLAGNGGRVIVWSDEVTRMRGAISARGGNLAGNGGFVEVSSKGHLAYTGFTDLSAPRGRVGDLLLDPQDIVIFHTGDTAYTHDAIALANNSGGTDFTYTGGPSYMADGIINSQLRTSNLTITTSHDSSRYASPISPDTGTGGQITINADVDINWTTPNRLEFLADKGIAMLGGWISGDNAGASLVMTAKNGSIVLNPSATVQVGNGITFSATGDIQFGSLRAGYVSTGSGSGRSAGPVVLNAGGNVSGNAIYAYGDYLAGGDGGDGGDVTVTAGGSIAVGTIAAQGGNAYERPVFTMPPVPPGKGGRGGKVTLKANGGGVTVSDITAYGGDSAGGSLPSGAAGAAGNIEVVAKGDVAIDYMKVSGALGLTGSAAGTVSVTADGSFTFDEIQAVGGRSYDPVASGKGGTVLVDVKGDIVMTPRAGGDAINADGGYGERGAGGQGGSITLKAGGTVRALPVISCDCASPPTTGGVAWVSASGGQGNGSPTGGTDGGAGGTIRVETGAPLVIDSSMILAAGGGEGGDVYSGGTGLAGKGGAGGTLTVQSKGTVTLRDALLSAGGGGGGVGADGVTRAADGALGTFTASGTAVEVVNSFLLDGHWINNSVVNLRDAAIVAGSGIFRNASDVNLYGTSFLGMAAVENGGRFRAFGSRVGATLTRNSGLVEINAGSTLDAAQFTDNSGMLVVNGTLNLGSSAGAPPPVPTPSPPPLPPLGVAAAALGSGAVFTNQASGTIAGSGTLNVDGGTGTVDNFGTLAPGGAGTVGTLNVNGNLTMQSGSVYAADLKDTTVHDQVVVAGAARTGGTVQVNLLSGASYAAGDSVAVLKSNGLDATSLPAVNKPEFTAKAAGNDLLLVAAGTVTPPPPPTGAVEQQAQQQANNQVTTFLTLFEQLQRQEPRRIGKDDIVVTDTACTR</sequence>
<evidence type="ECO:0000259" key="2">
    <source>
        <dbReference type="SMART" id="SM00912"/>
    </source>
</evidence>
<evidence type="ECO:0000313" key="3">
    <source>
        <dbReference type="EMBL" id="MBC5782855.1"/>
    </source>
</evidence>
<dbReference type="SMART" id="SM00912">
    <property type="entry name" value="Haemagg_act"/>
    <property type="match status" value="1"/>
</dbReference>
<dbReference type="PANTHER" id="PTHR12338:SF5">
    <property type="entry name" value="ANTIGEN 43-RELATED"/>
    <property type="match status" value="1"/>
</dbReference>
<dbReference type="InterPro" id="IPR011050">
    <property type="entry name" value="Pectin_lyase_fold/virulence"/>
</dbReference>
<dbReference type="SUPFAM" id="SSF51126">
    <property type="entry name" value="Pectin lyase-like"/>
    <property type="match status" value="1"/>
</dbReference>
<protein>
    <submittedName>
        <fullName evidence="3">Filamentous hemagglutinin N-terminal domain-containing protein</fullName>
    </submittedName>
</protein>
<dbReference type="InterPro" id="IPR050909">
    <property type="entry name" value="Bact_Autotransporter_VF"/>
</dbReference>
<dbReference type="AlphaFoldDB" id="A0A923MP03"/>
<gene>
    <name evidence="3" type="ORF">H8N03_07840</name>
</gene>
<keyword evidence="4" id="KW-1185">Reference proteome</keyword>
<feature type="signal peptide" evidence="1">
    <location>
        <begin position="1"/>
        <end position="40"/>
    </location>
</feature>
<dbReference type="NCBIfam" id="TIGR01901">
    <property type="entry name" value="adhes_NPXG"/>
    <property type="match status" value="1"/>
</dbReference>
<evidence type="ECO:0000313" key="4">
    <source>
        <dbReference type="Proteomes" id="UP000608513"/>
    </source>
</evidence>
<proteinExistence type="predicted"/>